<sequence length="72" mass="8189">MSAYWNITTVPRTINTNFPLLSQVQSHSILRLDCHFTISTFTCSCCNISDTDPEREDYPEGATKESKAINFK</sequence>
<accession>A0A101MQH9</accession>
<name>A0A101MQH9_PENFR</name>
<feature type="compositionally biased region" description="Basic and acidic residues" evidence="1">
    <location>
        <begin position="56"/>
        <end position="72"/>
    </location>
</feature>
<evidence type="ECO:0000313" key="3">
    <source>
        <dbReference type="Proteomes" id="UP000055045"/>
    </source>
</evidence>
<dbReference type="EMBL" id="LLXE01000039">
    <property type="protein sequence ID" value="KUM64849.1"/>
    <property type="molecule type" value="Genomic_DNA"/>
</dbReference>
<dbReference type="AlphaFoldDB" id="A0A101MQH9"/>
<comment type="caution">
    <text evidence="2">The sequence shown here is derived from an EMBL/GenBank/DDBJ whole genome shotgun (WGS) entry which is preliminary data.</text>
</comment>
<evidence type="ECO:0000256" key="1">
    <source>
        <dbReference type="SAM" id="MobiDB-lite"/>
    </source>
</evidence>
<proteinExistence type="predicted"/>
<gene>
    <name evidence="2" type="ORF">ACN42_g2235</name>
</gene>
<dbReference type="Proteomes" id="UP000055045">
    <property type="component" value="Unassembled WGS sequence"/>
</dbReference>
<feature type="region of interest" description="Disordered" evidence="1">
    <location>
        <begin position="50"/>
        <end position="72"/>
    </location>
</feature>
<organism evidence="2 3">
    <name type="scientific">Penicillium freii</name>
    <dbReference type="NCBI Taxonomy" id="48697"/>
    <lineage>
        <taxon>Eukaryota</taxon>
        <taxon>Fungi</taxon>
        <taxon>Dikarya</taxon>
        <taxon>Ascomycota</taxon>
        <taxon>Pezizomycotina</taxon>
        <taxon>Eurotiomycetes</taxon>
        <taxon>Eurotiomycetidae</taxon>
        <taxon>Eurotiales</taxon>
        <taxon>Aspergillaceae</taxon>
        <taxon>Penicillium</taxon>
    </lineage>
</organism>
<reference evidence="2 3" key="1">
    <citation type="submission" date="2015-10" db="EMBL/GenBank/DDBJ databases">
        <title>Genome sequencing of Penicillium freii.</title>
        <authorList>
            <person name="Nguyen H.D."/>
            <person name="Visagie C.M."/>
            <person name="Seifert K.A."/>
        </authorList>
    </citation>
    <scope>NUCLEOTIDE SEQUENCE [LARGE SCALE GENOMIC DNA]</scope>
    <source>
        <strain evidence="2 3">DAOM 242723</strain>
    </source>
</reference>
<protein>
    <submittedName>
        <fullName evidence="2">Uncharacterized protein</fullName>
    </submittedName>
</protein>
<evidence type="ECO:0000313" key="2">
    <source>
        <dbReference type="EMBL" id="KUM64849.1"/>
    </source>
</evidence>
<keyword evidence="3" id="KW-1185">Reference proteome</keyword>